<dbReference type="InterPro" id="IPR013509">
    <property type="entry name" value="RNR_lsu_N"/>
</dbReference>
<keyword evidence="2" id="KW-0846">Cobalamin</keyword>
<dbReference type="GO" id="GO:0009263">
    <property type="term" value="P:deoxyribonucleotide biosynthetic process"/>
    <property type="evidence" value="ECO:0007669"/>
    <property type="project" value="InterPro"/>
</dbReference>
<sequence>MSTSKISTSVLTKKYLHPGEKTKEDLWNRVAREIASVSKLATEKGYRDLLDNWQFVPAGRILAGAGRTGKHGCINCFFIGIGEDSVEGIMDAAKRLAVIYKHQGGCGIDISSLRPKKVGLADGGRIPGAPGFMQLFSDVTTSIAQSGRRGALIILLDVYHPDIVDFVKIKSEGGVVNAANVSVRVHDAFMEAVRRGETWKLRWPATPEGEVIDEIDARELYDLIIGKAWENGEPGMFFVNTAQRGNLEALEIGERTTGVNP</sequence>
<dbReference type="EMBL" id="BARS01004002">
    <property type="protein sequence ID" value="GAF71504.1"/>
    <property type="molecule type" value="Genomic_DNA"/>
</dbReference>
<name>X0RRP3_9ZZZZ</name>
<protein>
    <submittedName>
        <fullName evidence="7">Uncharacterized protein</fullName>
    </submittedName>
</protein>
<gene>
    <name evidence="7" type="ORF">S01H1_07795</name>
</gene>
<dbReference type="GO" id="GO:0031419">
    <property type="term" value="F:cobalamin binding"/>
    <property type="evidence" value="ECO:0007669"/>
    <property type="project" value="UniProtKB-KW"/>
</dbReference>
<keyword evidence="4" id="KW-0170">Cobalt</keyword>
<evidence type="ECO:0000313" key="7">
    <source>
        <dbReference type="EMBL" id="GAF71504.1"/>
    </source>
</evidence>
<dbReference type="Gene3D" id="3.20.70.20">
    <property type="match status" value="1"/>
</dbReference>
<dbReference type="PANTHER" id="PTHR43371">
    <property type="entry name" value="VITAMIN B12-DEPENDENT RIBONUCLEOTIDE REDUCTASE"/>
    <property type="match status" value="1"/>
</dbReference>
<dbReference type="InterPro" id="IPR000788">
    <property type="entry name" value="RNR_lg_C"/>
</dbReference>
<dbReference type="SUPFAM" id="SSF51998">
    <property type="entry name" value="PFL-like glycyl radical enzymes"/>
    <property type="match status" value="1"/>
</dbReference>
<accession>X0RRP3</accession>
<reference evidence="7" key="1">
    <citation type="journal article" date="2014" name="Front. Microbiol.">
        <title>High frequency of phylogenetically diverse reductive dehalogenase-homologous genes in deep subseafloor sedimentary metagenomes.</title>
        <authorList>
            <person name="Kawai M."/>
            <person name="Futagami T."/>
            <person name="Toyoda A."/>
            <person name="Takaki Y."/>
            <person name="Nishi S."/>
            <person name="Hori S."/>
            <person name="Arai W."/>
            <person name="Tsubouchi T."/>
            <person name="Morono Y."/>
            <person name="Uchiyama I."/>
            <person name="Ito T."/>
            <person name="Fujiyama A."/>
            <person name="Inagaki F."/>
            <person name="Takami H."/>
        </authorList>
    </citation>
    <scope>NUCLEOTIDE SEQUENCE</scope>
    <source>
        <strain evidence="7">Expedition CK06-06</strain>
    </source>
</reference>
<proteinExistence type="predicted"/>
<dbReference type="Pfam" id="PF00317">
    <property type="entry name" value="Ribonuc_red_lgN"/>
    <property type="match status" value="1"/>
</dbReference>
<dbReference type="PANTHER" id="PTHR43371:SF1">
    <property type="entry name" value="RIBONUCLEOSIDE-DIPHOSPHATE REDUCTASE"/>
    <property type="match status" value="1"/>
</dbReference>
<feature type="domain" description="Ribonucleotide reductase large subunit C-terminal" evidence="6">
    <location>
        <begin position="75"/>
        <end position="244"/>
    </location>
</feature>
<evidence type="ECO:0000256" key="1">
    <source>
        <dbReference type="ARBA" id="ARBA00001922"/>
    </source>
</evidence>
<feature type="domain" description="Ribonucleotide reductase large subunit N-terminal" evidence="5">
    <location>
        <begin position="3"/>
        <end position="68"/>
    </location>
</feature>
<dbReference type="GO" id="GO:0005524">
    <property type="term" value="F:ATP binding"/>
    <property type="evidence" value="ECO:0007669"/>
    <property type="project" value="InterPro"/>
</dbReference>
<comment type="cofactor">
    <cofactor evidence="1">
        <name>adenosylcob(III)alamin</name>
        <dbReference type="ChEBI" id="CHEBI:18408"/>
    </cofactor>
</comment>
<dbReference type="Pfam" id="PF02867">
    <property type="entry name" value="Ribonuc_red_lgC"/>
    <property type="match status" value="1"/>
</dbReference>
<dbReference type="AlphaFoldDB" id="X0RRP3"/>
<dbReference type="InterPro" id="IPR050862">
    <property type="entry name" value="RdRp_reductase_class-2"/>
</dbReference>
<comment type="caution">
    <text evidence="7">The sequence shown here is derived from an EMBL/GenBank/DDBJ whole genome shotgun (WGS) entry which is preliminary data.</text>
</comment>
<organism evidence="7">
    <name type="scientific">marine sediment metagenome</name>
    <dbReference type="NCBI Taxonomy" id="412755"/>
    <lineage>
        <taxon>unclassified sequences</taxon>
        <taxon>metagenomes</taxon>
        <taxon>ecological metagenomes</taxon>
    </lineage>
</organism>
<keyword evidence="3" id="KW-0560">Oxidoreductase</keyword>
<evidence type="ECO:0000256" key="3">
    <source>
        <dbReference type="ARBA" id="ARBA00023002"/>
    </source>
</evidence>
<evidence type="ECO:0000256" key="2">
    <source>
        <dbReference type="ARBA" id="ARBA00022628"/>
    </source>
</evidence>
<evidence type="ECO:0000256" key="4">
    <source>
        <dbReference type="ARBA" id="ARBA00023285"/>
    </source>
</evidence>
<dbReference type="GO" id="GO:0004748">
    <property type="term" value="F:ribonucleoside-diphosphate reductase activity, thioredoxin disulfide as acceptor"/>
    <property type="evidence" value="ECO:0007669"/>
    <property type="project" value="InterPro"/>
</dbReference>
<feature type="non-terminal residue" evidence="7">
    <location>
        <position position="261"/>
    </location>
</feature>
<evidence type="ECO:0000259" key="5">
    <source>
        <dbReference type="Pfam" id="PF00317"/>
    </source>
</evidence>
<evidence type="ECO:0000259" key="6">
    <source>
        <dbReference type="Pfam" id="PF02867"/>
    </source>
</evidence>